<keyword evidence="4" id="KW-0413">Isomerase</keyword>
<evidence type="ECO:0000256" key="1">
    <source>
        <dbReference type="ARBA" id="ARBA00008999"/>
    </source>
</evidence>
<reference evidence="4" key="1">
    <citation type="submission" date="2021-01" db="EMBL/GenBank/DDBJ databases">
        <authorList>
            <person name="Li R."/>
            <person name="Bekaert M."/>
        </authorList>
    </citation>
    <scope>NUCLEOTIDE SEQUENCE</scope>
    <source>
        <strain evidence="4">Farmed</strain>
    </source>
</reference>
<protein>
    <submittedName>
        <fullName evidence="4">TRUB2</fullName>
        <ecNumber evidence="4">5.4.99.-</ecNumber>
    </submittedName>
</protein>
<evidence type="ECO:0000256" key="2">
    <source>
        <dbReference type="SAM" id="Phobius"/>
    </source>
</evidence>
<dbReference type="GO" id="GO:0001522">
    <property type="term" value="P:pseudouridine synthesis"/>
    <property type="evidence" value="ECO:0007669"/>
    <property type="project" value="InterPro"/>
</dbReference>
<dbReference type="SUPFAM" id="SSF55120">
    <property type="entry name" value="Pseudouridine synthase"/>
    <property type="match status" value="1"/>
</dbReference>
<dbReference type="PANTHER" id="PTHR13195:SF0">
    <property type="entry name" value="PSEUDOURIDYLATE SYNTHASE TRUB2, MITOCHONDRIAL"/>
    <property type="match status" value="1"/>
</dbReference>
<keyword evidence="2" id="KW-1133">Transmembrane helix</keyword>
<dbReference type="Pfam" id="PF01509">
    <property type="entry name" value="TruB_N"/>
    <property type="match status" value="1"/>
</dbReference>
<feature type="domain" description="Pseudouridine synthase II N-terminal" evidence="3">
    <location>
        <begin position="147"/>
        <end position="277"/>
    </location>
</feature>
<dbReference type="Proteomes" id="UP000597762">
    <property type="component" value="Unassembled WGS sequence"/>
</dbReference>
<dbReference type="EMBL" id="CAHIKZ030002496">
    <property type="protein sequence ID" value="CAE1287847.1"/>
    <property type="molecule type" value="Genomic_DNA"/>
</dbReference>
<dbReference type="AlphaFoldDB" id="A0A812D495"/>
<proteinExistence type="inferred from homology"/>
<gene>
    <name evidence="4" type="ORF">SPHA_46793</name>
</gene>
<organism evidence="4 5">
    <name type="scientific">Acanthosepion pharaonis</name>
    <name type="common">Pharaoh cuttlefish</name>
    <name type="synonym">Sepia pharaonis</name>
    <dbReference type="NCBI Taxonomy" id="158019"/>
    <lineage>
        <taxon>Eukaryota</taxon>
        <taxon>Metazoa</taxon>
        <taxon>Spiralia</taxon>
        <taxon>Lophotrochozoa</taxon>
        <taxon>Mollusca</taxon>
        <taxon>Cephalopoda</taxon>
        <taxon>Coleoidea</taxon>
        <taxon>Decapodiformes</taxon>
        <taxon>Sepiida</taxon>
        <taxon>Sepiina</taxon>
        <taxon>Sepiidae</taxon>
        <taxon>Acanthosepion</taxon>
    </lineage>
</organism>
<keyword evidence="2" id="KW-0472">Membrane</keyword>
<dbReference type="InterPro" id="IPR020103">
    <property type="entry name" value="PsdUridine_synth_cat_dom_sf"/>
</dbReference>
<evidence type="ECO:0000313" key="4">
    <source>
        <dbReference type="EMBL" id="CAE1287847.1"/>
    </source>
</evidence>
<dbReference type="InterPro" id="IPR002501">
    <property type="entry name" value="PsdUridine_synth_N"/>
</dbReference>
<dbReference type="Gene3D" id="3.30.2350.10">
    <property type="entry name" value="Pseudouridine synthase"/>
    <property type="match status" value="1"/>
</dbReference>
<accession>A0A812D495</accession>
<evidence type="ECO:0000313" key="5">
    <source>
        <dbReference type="Proteomes" id="UP000597762"/>
    </source>
</evidence>
<name>A0A812D495_ACAPH</name>
<sequence length="316" mass="36200">MYACNYYTLFIRPTCSIRDKSSDALELFPFHESFFFRFDFFVRITFFIWLLSFLVLLEDENRMGSFCISFMSMKSMVEAIQYNLAKDLNVLPCYTHERKQTKIIPSTNTTAADIVPVGLTDLSDHRLVLGSRYIQSDFNINFLCGLSRQSSGVQVLGIGHGKKILKILDNSRFLRVYHLKGKFGMATDNFSCHGRLLQRSTYHHITKAKLDKACSAVQGQHQKNLFMHTQIDSQSQEAYELACKGLIRPLENSAVPILYGVRCIDFNLPNFTLEVHTLYEKASYLICVHTSAAYTLRPLHLGTCPATEILDIRKYP</sequence>
<dbReference type="OrthoDB" id="9995526at2759"/>
<feature type="transmembrane region" description="Helical" evidence="2">
    <location>
        <begin position="40"/>
        <end position="57"/>
    </location>
</feature>
<dbReference type="GO" id="GO:0006396">
    <property type="term" value="P:RNA processing"/>
    <property type="evidence" value="ECO:0007669"/>
    <property type="project" value="InterPro"/>
</dbReference>
<dbReference type="EC" id="5.4.99.-" evidence="4"/>
<dbReference type="PANTHER" id="PTHR13195">
    <property type="entry name" value="PSEUDOURIDINE SYNTHASE-RELATED"/>
    <property type="match status" value="1"/>
</dbReference>
<comment type="caution">
    <text evidence="4">The sequence shown here is derived from an EMBL/GenBank/DDBJ whole genome shotgun (WGS) entry which is preliminary data.</text>
</comment>
<evidence type="ECO:0000259" key="3">
    <source>
        <dbReference type="Pfam" id="PF01509"/>
    </source>
</evidence>
<comment type="similarity">
    <text evidence="1">Belongs to the pseudouridine synthase TruB family.</text>
</comment>
<dbReference type="GO" id="GO:0009982">
    <property type="term" value="F:pseudouridine synthase activity"/>
    <property type="evidence" value="ECO:0007669"/>
    <property type="project" value="InterPro"/>
</dbReference>
<dbReference type="InterPro" id="IPR039048">
    <property type="entry name" value="Trub2"/>
</dbReference>
<keyword evidence="2" id="KW-0812">Transmembrane</keyword>
<dbReference type="GO" id="GO:0003723">
    <property type="term" value="F:RNA binding"/>
    <property type="evidence" value="ECO:0007669"/>
    <property type="project" value="InterPro"/>
</dbReference>
<keyword evidence="5" id="KW-1185">Reference proteome</keyword>